<sequence length="127" mass="15102">MEEFPVKEHVVEYDFREEVDAAGDSSAAMAAWSLNKRFDFGFDRPFGRRHGLQFLTLRPDLFTVLNHVAELDEFVVVDQKNVPALGESYKEMVYMTLSLDICIMVLWKRRRRRSWEVYTWRHQLSNL</sequence>
<evidence type="ECO:0000313" key="1">
    <source>
        <dbReference type="EMBL" id="TKR64650.1"/>
    </source>
</evidence>
<evidence type="ECO:0000313" key="2">
    <source>
        <dbReference type="Proteomes" id="UP000298663"/>
    </source>
</evidence>
<dbReference type="AlphaFoldDB" id="A0A4U5M6Y6"/>
<reference evidence="1 2" key="1">
    <citation type="journal article" date="2015" name="Genome Biol.">
        <title>Comparative genomics of Steinernema reveals deeply conserved gene regulatory networks.</title>
        <authorList>
            <person name="Dillman A.R."/>
            <person name="Macchietto M."/>
            <person name="Porter C.F."/>
            <person name="Rogers A."/>
            <person name="Williams B."/>
            <person name="Antoshechkin I."/>
            <person name="Lee M.M."/>
            <person name="Goodwin Z."/>
            <person name="Lu X."/>
            <person name="Lewis E.E."/>
            <person name="Goodrich-Blair H."/>
            <person name="Stock S.P."/>
            <person name="Adams B.J."/>
            <person name="Sternberg P.W."/>
            <person name="Mortazavi A."/>
        </authorList>
    </citation>
    <scope>NUCLEOTIDE SEQUENCE [LARGE SCALE GENOMIC DNA]</scope>
    <source>
        <strain evidence="1 2">ALL</strain>
    </source>
</reference>
<comment type="caution">
    <text evidence="1">The sequence shown here is derived from an EMBL/GenBank/DDBJ whole genome shotgun (WGS) entry which is preliminary data.</text>
</comment>
<name>A0A4U5M6Y6_STECR</name>
<accession>A0A4U5M6Y6</accession>
<gene>
    <name evidence="1" type="ORF">L596_025147</name>
</gene>
<protein>
    <submittedName>
        <fullName evidence="1">Uncharacterized protein</fullName>
    </submittedName>
</protein>
<dbReference type="Proteomes" id="UP000298663">
    <property type="component" value="Unassembled WGS sequence"/>
</dbReference>
<proteinExistence type="predicted"/>
<keyword evidence="2" id="KW-1185">Reference proteome</keyword>
<dbReference type="EMBL" id="AZBU02000009">
    <property type="protein sequence ID" value="TKR64650.1"/>
    <property type="molecule type" value="Genomic_DNA"/>
</dbReference>
<reference evidence="1 2" key="2">
    <citation type="journal article" date="2019" name="G3 (Bethesda)">
        <title>Hybrid Assembly of the Genome of the Entomopathogenic Nematode Steinernema carpocapsae Identifies the X-Chromosome.</title>
        <authorList>
            <person name="Serra L."/>
            <person name="Macchietto M."/>
            <person name="Macias-Munoz A."/>
            <person name="McGill C.J."/>
            <person name="Rodriguez I.M."/>
            <person name="Rodriguez B."/>
            <person name="Murad R."/>
            <person name="Mortazavi A."/>
        </authorList>
    </citation>
    <scope>NUCLEOTIDE SEQUENCE [LARGE SCALE GENOMIC DNA]</scope>
    <source>
        <strain evidence="1 2">ALL</strain>
    </source>
</reference>
<organism evidence="1 2">
    <name type="scientific">Steinernema carpocapsae</name>
    <name type="common">Entomopathogenic nematode</name>
    <dbReference type="NCBI Taxonomy" id="34508"/>
    <lineage>
        <taxon>Eukaryota</taxon>
        <taxon>Metazoa</taxon>
        <taxon>Ecdysozoa</taxon>
        <taxon>Nematoda</taxon>
        <taxon>Chromadorea</taxon>
        <taxon>Rhabditida</taxon>
        <taxon>Tylenchina</taxon>
        <taxon>Panagrolaimomorpha</taxon>
        <taxon>Strongyloidoidea</taxon>
        <taxon>Steinernematidae</taxon>
        <taxon>Steinernema</taxon>
    </lineage>
</organism>